<keyword evidence="7" id="KW-1185">Reference proteome</keyword>
<dbReference type="EMBL" id="JASJQH010000157">
    <property type="protein sequence ID" value="KAK9766416.1"/>
    <property type="molecule type" value="Genomic_DNA"/>
</dbReference>
<keyword evidence="4 5" id="KW-0472">Membrane</keyword>
<evidence type="ECO:0000313" key="7">
    <source>
        <dbReference type="Proteomes" id="UP001479436"/>
    </source>
</evidence>
<keyword evidence="2 5" id="KW-0812">Transmembrane</keyword>
<feature type="transmembrane region" description="Helical" evidence="5">
    <location>
        <begin position="222"/>
        <end position="250"/>
    </location>
</feature>
<feature type="transmembrane region" description="Helical" evidence="5">
    <location>
        <begin position="168"/>
        <end position="188"/>
    </location>
</feature>
<evidence type="ECO:0000256" key="2">
    <source>
        <dbReference type="ARBA" id="ARBA00022692"/>
    </source>
</evidence>
<evidence type="ECO:0008006" key="8">
    <source>
        <dbReference type="Google" id="ProtNLM"/>
    </source>
</evidence>
<dbReference type="SUPFAM" id="SSF81321">
    <property type="entry name" value="Family A G protein-coupled receptor-like"/>
    <property type="match status" value="1"/>
</dbReference>
<feature type="transmembrane region" description="Helical" evidence="5">
    <location>
        <begin position="51"/>
        <end position="70"/>
    </location>
</feature>
<feature type="transmembrane region" description="Helical" evidence="5">
    <location>
        <begin position="122"/>
        <end position="143"/>
    </location>
</feature>
<feature type="transmembrane region" description="Helical" evidence="5">
    <location>
        <begin position="270"/>
        <end position="293"/>
    </location>
</feature>
<dbReference type="Proteomes" id="UP001479436">
    <property type="component" value="Unassembled WGS sequence"/>
</dbReference>
<reference evidence="6 7" key="1">
    <citation type="submission" date="2023-04" db="EMBL/GenBank/DDBJ databases">
        <title>Genome of Basidiobolus ranarum AG-B5.</title>
        <authorList>
            <person name="Stajich J.E."/>
            <person name="Carter-House D."/>
            <person name="Gryganskyi A."/>
        </authorList>
    </citation>
    <scope>NUCLEOTIDE SEQUENCE [LARGE SCALE GENOMIC DNA]</scope>
    <source>
        <strain evidence="6 7">AG-B5</strain>
    </source>
</reference>
<organism evidence="6 7">
    <name type="scientific">Basidiobolus ranarum</name>
    <dbReference type="NCBI Taxonomy" id="34480"/>
    <lineage>
        <taxon>Eukaryota</taxon>
        <taxon>Fungi</taxon>
        <taxon>Fungi incertae sedis</taxon>
        <taxon>Zoopagomycota</taxon>
        <taxon>Entomophthoromycotina</taxon>
        <taxon>Basidiobolomycetes</taxon>
        <taxon>Basidiobolales</taxon>
        <taxon>Basidiobolaceae</taxon>
        <taxon>Basidiobolus</taxon>
    </lineage>
</organism>
<dbReference type="Gene3D" id="1.20.1070.10">
    <property type="entry name" value="Rhodopsin 7-helix transmembrane proteins"/>
    <property type="match status" value="1"/>
</dbReference>
<feature type="transmembrane region" description="Helical" evidence="5">
    <location>
        <begin position="20"/>
        <end position="39"/>
    </location>
</feature>
<dbReference type="PANTHER" id="PTHR23112">
    <property type="entry name" value="G PROTEIN-COUPLED RECEPTOR 157-RELATED"/>
    <property type="match status" value="1"/>
</dbReference>
<evidence type="ECO:0000256" key="3">
    <source>
        <dbReference type="ARBA" id="ARBA00022989"/>
    </source>
</evidence>
<feature type="transmembrane region" description="Helical" evidence="5">
    <location>
        <begin position="90"/>
        <end position="110"/>
    </location>
</feature>
<proteinExistence type="predicted"/>
<name>A0ABR2WY53_9FUNG</name>
<evidence type="ECO:0000256" key="5">
    <source>
        <dbReference type="SAM" id="Phobius"/>
    </source>
</evidence>
<evidence type="ECO:0000256" key="4">
    <source>
        <dbReference type="ARBA" id="ARBA00023136"/>
    </source>
</evidence>
<protein>
    <recommendedName>
        <fullName evidence="8">G-protein coupled receptors family 2 profile 2 domain-containing protein</fullName>
    </recommendedName>
</protein>
<gene>
    <name evidence="6" type="ORF">K7432_004528</name>
</gene>
<comment type="subcellular location">
    <subcellularLocation>
        <location evidence="1">Membrane</location>
        <topology evidence="1">Multi-pass membrane protein</topology>
    </subcellularLocation>
</comment>
<sequence>MNNVPDNDLENFELAITPYFRIISIAILFVVIISAFLIWLWKRELTSRTSFYLAFWSSICILLYQGFGFFKPDPTAPVFCALSNYFKNVTKLAAVFITGCIAYNLHKVFIKKSPVSATIVRWYVPASISFSVVVSIPGLVYALSAKTCWLRSDYEAWTMIYWWVSSDLWMLIMLSYCLVIVILVFRIIHREKKEIKVLLHDTSNSDTSARRTRKKGREYSRVAIRIIMYPIVPILSFTPSLITFTVRTIQVVGHPMTDYRYNYVLGHCDLAANFVCSLAGVFAGIAFMCDPVVSAAIREIRARYGWGSEVKSIPESQTDEQNSSEVVNMLPIL</sequence>
<keyword evidence="3 5" id="KW-1133">Transmembrane helix</keyword>
<evidence type="ECO:0000256" key="1">
    <source>
        <dbReference type="ARBA" id="ARBA00004141"/>
    </source>
</evidence>
<dbReference type="PANTHER" id="PTHR23112:SF0">
    <property type="entry name" value="TRANSMEMBRANE PROTEIN 116"/>
    <property type="match status" value="1"/>
</dbReference>
<evidence type="ECO:0000313" key="6">
    <source>
        <dbReference type="EMBL" id="KAK9766416.1"/>
    </source>
</evidence>
<comment type="caution">
    <text evidence="6">The sequence shown here is derived from an EMBL/GenBank/DDBJ whole genome shotgun (WGS) entry which is preliminary data.</text>
</comment>
<accession>A0ABR2WY53</accession>